<dbReference type="EMBL" id="CP035913">
    <property type="protein sequence ID" value="QBE66771.1"/>
    <property type="molecule type" value="Genomic_DNA"/>
</dbReference>
<dbReference type="PROSITE" id="PS50931">
    <property type="entry name" value="HTH_LYSR"/>
    <property type="match status" value="1"/>
</dbReference>
<dbReference type="InterPro" id="IPR005119">
    <property type="entry name" value="LysR_subst-bd"/>
</dbReference>
<dbReference type="GO" id="GO:0003677">
    <property type="term" value="F:DNA binding"/>
    <property type="evidence" value="ECO:0007669"/>
    <property type="project" value="UniProtKB-KW"/>
</dbReference>
<dbReference type="GO" id="GO:0003700">
    <property type="term" value="F:DNA-binding transcription factor activity"/>
    <property type="evidence" value="ECO:0007669"/>
    <property type="project" value="InterPro"/>
</dbReference>
<protein>
    <submittedName>
        <fullName evidence="6">LysR family transcriptional regulator</fullName>
    </submittedName>
</protein>
<keyword evidence="2" id="KW-0805">Transcription regulation</keyword>
<comment type="similarity">
    <text evidence="1">Belongs to the LysR transcriptional regulatory family.</text>
</comment>
<dbReference type="InterPro" id="IPR050389">
    <property type="entry name" value="LysR-type_TF"/>
</dbReference>
<dbReference type="InterPro" id="IPR036388">
    <property type="entry name" value="WH-like_DNA-bd_sf"/>
</dbReference>
<dbReference type="SUPFAM" id="SSF53850">
    <property type="entry name" value="Periplasmic binding protein-like II"/>
    <property type="match status" value="1"/>
</dbReference>
<dbReference type="OrthoDB" id="8583877at2"/>
<dbReference type="PANTHER" id="PTHR30118">
    <property type="entry name" value="HTH-TYPE TRANSCRIPTIONAL REGULATOR LEUO-RELATED"/>
    <property type="match status" value="1"/>
</dbReference>
<dbReference type="InterPro" id="IPR000847">
    <property type="entry name" value="LysR_HTH_N"/>
</dbReference>
<dbReference type="Proteomes" id="UP000290637">
    <property type="component" value="Chromosome"/>
</dbReference>
<reference evidence="6 7" key="1">
    <citation type="submission" date="2019-02" db="EMBL/GenBank/DDBJ databases">
        <title>Draft Genome Sequences of Six Type Strains of the Genus Massilia.</title>
        <authorList>
            <person name="Miess H."/>
            <person name="Frediansyhah A."/>
            <person name="Gross H."/>
        </authorList>
    </citation>
    <scope>NUCLEOTIDE SEQUENCE [LARGE SCALE GENOMIC DNA]</scope>
    <source>
        <strain evidence="6 7">DSM 17473</strain>
    </source>
</reference>
<evidence type="ECO:0000256" key="4">
    <source>
        <dbReference type="ARBA" id="ARBA00023163"/>
    </source>
</evidence>
<keyword evidence="7" id="KW-1185">Reference proteome</keyword>
<evidence type="ECO:0000259" key="5">
    <source>
        <dbReference type="PROSITE" id="PS50931"/>
    </source>
</evidence>
<keyword evidence="4" id="KW-0804">Transcription</keyword>
<dbReference type="Gene3D" id="3.40.190.10">
    <property type="entry name" value="Periplasmic binding protein-like II"/>
    <property type="match status" value="2"/>
</dbReference>
<dbReference type="PANTHER" id="PTHR30118:SF15">
    <property type="entry name" value="TRANSCRIPTIONAL REGULATORY PROTEIN"/>
    <property type="match status" value="1"/>
</dbReference>
<gene>
    <name evidence="6" type="ORF">EWM63_30540</name>
</gene>
<accession>A0A4P6L557</accession>
<evidence type="ECO:0000256" key="1">
    <source>
        <dbReference type="ARBA" id="ARBA00009437"/>
    </source>
</evidence>
<feature type="domain" description="HTH lysR-type" evidence="5">
    <location>
        <begin position="4"/>
        <end position="61"/>
    </location>
</feature>
<evidence type="ECO:0000313" key="6">
    <source>
        <dbReference type="EMBL" id="QBE66771.1"/>
    </source>
</evidence>
<dbReference type="Gene3D" id="1.10.10.10">
    <property type="entry name" value="Winged helix-like DNA-binding domain superfamily/Winged helix DNA-binding domain"/>
    <property type="match status" value="1"/>
</dbReference>
<organism evidence="6 7">
    <name type="scientific">Pseudoduganella lutea</name>
    <dbReference type="NCBI Taxonomy" id="321985"/>
    <lineage>
        <taxon>Bacteria</taxon>
        <taxon>Pseudomonadati</taxon>
        <taxon>Pseudomonadota</taxon>
        <taxon>Betaproteobacteria</taxon>
        <taxon>Burkholderiales</taxon>
        <taxon>Oxalobacteraceae</taxon>
        <taxon>Telluria group</taxon>
        <taxon>Pseudoduganella</taxon>
    </lineage>
</organism>
<name>A0A4P6L557_9BURK</name>
<dbReference type="RefSeq" id="WP_130189878.1">
    <property type="nucleotide sequence ID" value="NZ_CP035913.1"/>
</dbReference>
<dbReference type="AlphaFoldDB" id="A0A4P6L557"/>
<proteinExistence type="inferred from homology"/>
<dbReference type="SUPFAM" id="SSF46785">
    <property type="entry name" value="Winged helix' DNA-binding domain"/>
    <property type="match status" value="1"/>
</dbReference>
<keyword evidence="3" id="KW-0238">DNA-binding</keyword>
<sequence length="311" mass="34782">MKAFDMNLLPVALAVFEEKSVSGAARRLGMSQPAVSVALNKLRTALGDPLFVRTTQGMQPTPRALDLIAPTRDILQRLETDVLARRDFDPATTRRRFTLALSDIGEMTFLPKLLDRLQRDAPEATISSVTMPPGELARALESGDVDLAVGYFPDLHHRNLFQQRLFSHDFTCLLRQGHPYRARRLTLEAFLKMGHAVIKAEGRSQEVFEQFLARQKIERRVVLSTPHFMSIPFLIASSDLVVTVPRAVGESFAKLADIRLLEPPLDIPPFDLKQHWHRKYHKDGASAWLRALLVELFGAQGSGKALTAGSE</sequence>
<evidence type="ECO:0000256" key="2">
    <source>
        <dbReference type="ARBA" id="ARBA00023015"/>
    </source>
</evidence>
<evidence type="ECO:0000313" key="7">
    <source>
        <dbReference type="Proteomes" id="UP000290637"/>
    </source>
</evidence>
<evidence type="ECO:0000256" key="3">
    <source>
        <dbReference type="ARBA" id="ARBA00023125"/>
    </source>
</evidence>
<dbReference type="CDD" id="cd08459">
    <property type="entry name" value="PBP2_DntR_NahR_LinR_like"/>
    <property type="match status" value="1"/>
</dbReference>
<dbReference type="InterPro" id="IPR036390">
    <property type="entry name" value="WH_DNA-bd_sf"/>
</dbReference>
<dbReference type="KEGG" id="plue:EWM63_30540"/>
<dbReference type="Pfam" id="PF03466">
    <property type="entry name" value="LysR_substrate"/>
    <property type="match status" value="1"/>
</dbReference>
<dbReference type="PRINTS" id="PR00039">
    <property type="entry name" value="HTHLYSR"/>
</dbReference>
<dbReference type="Pfam" id="PF00126">
    <property type="entry name" value="HTH_1"/>
    <property type="match status" value="1"/>
</dbReference>